<dbReference type="InterPro" id="IPR013766">
    <property type="entry name" value="Thioredoxin_domain"/>
</dbReference>
<dbReference type="InterPro" id="IPR017937">
    <property type="entry name" value="Thioredoxin_CS"/>
</dbReference>
<organism evidence="7 8">
    <name type="scientific">Chitinophaga rupis</name>
    <dbReference type="NCBI Taxonomy" id="573321"/>
    <lineage>
        <taxon>Bacteria</taxon>
        <taxon>Pseudomonadati</taxon>
        <taxon>Bacteroidota</taxon>
        <taxon>Chitinophagia</taxon>
        <taxon>Chitinophagales</taxon>
        <taxon>Chitinophagaceae</taxon>
        <taxon>Chitinophaga</taxon>
    </lineage>
</organism>
<evidence type="ECO:0000313" key="8">
    <source>
        <dbReference type="Proteomes" id="UP000198984"/>
    </source>
</evidence>
<dbReference type="SUPFAM" id="SSF52833">
    <property type="entry name" value="Thioredoxin-like"/>
    <property type="match status" value="1"/>
</dbReference>
<keyword evidence="5" id="KW-0732">Signal</keyword>
<dbReference type="PROSITE" id="PS00194">
    <property type="entry name" value="THIOREDOXIN_1"/>
    <property type="match status" value="1"/>
</dbReference>
<proteinExistence type="predicted"/>
<dbReference type="InterPro" id="IPR050553">
    <property type="entry name" value="Thioredoxin_ResA/DsbE_sf"/>
</dbReference>
<dbReference type="AlphaFoldDB" id="A0A1H7WMT6"/>
<protein>
    <submittedName>
        <fullName evidence="7">Peroxiredoxin</fullName>
    </submittedName>
</protein>
<evidence type="ECO:0000313" key="7">
    <source>
        <dbReference type="EMBL" id="SEM22843.1"/>
    </source>
</evidence>
<dbReference type="EMBL" id="FOBB01000003">
    <property type="protein sequence ID" value="SEM22843.1"/>
    <property type="molecule type" value="Genomic_DNA"/>
</dbReference>
<gene>
    <name evidence="7" type="ORF">SAMN04488505_103732</name>
</gene>
<evidence type="ECO:0000256" key="3">
    <source>
        <dbReference type="ARBA" id="ARBA00023157"/>
    </source>
</evidence>
<dbReference type="PANTHER" id="PTHR42852:SF6">
    <property type="entry name" value="THIOL:DISULFIDE INTERCHANGE PROTEIN DSBE"/>
    <property type="match status" value="1"/>
</dbReference>
<sequence>MKRAILTAVLLAPVVLFAQDEKPFTISGTVAQLQKQAKVYLNVRKGDDNTLDSAEVKDGKFAFKGTVKEPSMASLMMVISDPPADMPKGSRRDVLPLFLDNGNITITAQDSISTASVKGSKANDAYLELNGMLKDIDTQMRTLQKEYRQLYMAKDEEGMKKLEPRFDSLEAQEKTIMRAYLDKNPGSPIAMFALNQYAGYEINPADVEPVFKKLDKKIKNSESGKAFVQRLEAAKKTAIGQPALDFAQADASGKTVSLASFRGKYVLVDFWASWCGPCRAENPNVVRAYSKFKEKGFEILAVSLDDRKDKWLAAIQADNLSWTHVSDLKGWKNAAAELYSIRAIPQNLLIDPQGRIIAKNLRGEALETKLGEIMQ</sequence>
<dbReference type="PROSITE" id="PS51352">
    <property type="entry name" value="THIOREDOXIN_2"/>
    <property type="match status" value="1"/>
</dbReference>
<dbReference type="Gene3D" id="3.40.30.10">
    <property type="entry name" value="Glutaredoxin"/>
    <property type="match status" value="1"/>
</dbReference>
<keyword evidence="4" id="KW-0676">Redox-active center</keyword>
<dbReference type="InterPro" id="IPR025380">
    <property type="entry name" value="DUF4369"/>
</dbReference>
<accession>A0A1H7WMT6</accession>
<dbReference type="GO" id="GO:0016209">
    <property type="term" value="F:antioxidant activity"/>
    <property type="evidence" value="ECO:0007669"/>
    <property type="project" value="InterPro"/>
</dbReference>
<evidence type="ECO:0000256" key="5">
    <source>
        <dbReference type="SAM" id="SignalP"/>
    </source>
</evidence>
<dbReference type="Proteomes" id="UP000198984">
    <property type="component" value="Unassembled WGS sequence"/>
</dbReference>
<keyword evidence="3" id="KW-1015">Disulfide bond</keyword>
<evidence type="ECO:0000256" key="2">
    <source>
        <dbReference type="ARBA" id="ARBA00022748"/>
    </source>
</evidence>
<keyword evidence="2" id="KW-0201">Cytochrome c-type biogenesis</keyword>
<dbReference type="InterPro" id="IPR000866">
    <property type="entry name" value="AhpC/TSA"/>
</dbReference>
<feature type="chain" id="PRO_5011599526" evidence="5">
    <location>
        <begin position="19"/>
        <end position="375"/>
    </location>
</feature>
<dbReference type="OrthoDB" id="1069091at2"/>
<reference evidence="7 8" key="1">
    <citation type="submission" date="2016-10" db="EMBL/GenBank/DDBJ databases">
        <authorList>
            <person name="de Groot N.N."/>
        </authorList>
    </citation>
    <scope>NUCLEOTIDE SEQUENCE [LARGE SCALE GENOMIC DNA]</scope>
    <source>
        <strain evidence="7 8">DSM 21039</strain>
    </source>
</reference>
<dbReference type="GO" id="GO:0016491">
    <property type="term" value="F:oxidoreductase activity"/>
    <property type="evidence" value="ECO:0007669"/>
    <property type="project" value="InterPro"/>
</dbReference>
<dbReference type="GO" id="GO:0030313">
    <property type="term" value="C:cell envelope"/>
    <property type="evidence" value="ECO:0007669"/>
    <property type="project" value="UniProtKB-SubCell"/>
</dbReference>
<dbReference type="GO" id="GO:0017004">
    <property type="term" value="P:cytochrome complex assembly"/>
    <property type="evidence" value="ECO:0007669"/>
    <property type="project" value="UniProtKB-KW"/>
</dbReference>
<keyword evidence="8" id="KW-1185">Reference proteome</keyword>
<dbReference type="InterPro" id="IPR036249">
    <property type="entry name" value="Thioredoxin-like_sf"/>
</dbReference>
<dbReference type="PANTHER" id="PTHR42852">
    <property type="entry name" value="THIOL:DISULFIDE INTERCHANGE PROTEIN DSBE"/>
    <property type="match status" value="1"/>
</dbReference>
<dbReference type="CDD" id="cd02966">
    <property type="entry name" value="TlpA_like_family"/>
    <property type="match status" value="1"/>
</dbReference>
<evidence type="ECO:0000256" key="1">
    <source>
        <dbReference type="ARBA" id="ARBA00004196"/>
    </source>
</evidence>
<dbReference type="Pfam" id="PF14289">
    <property type="entry name" value="DUF4369"/>
    <property type="match status" value="1"/>
</dbReference>
<comment type="subcellular location">
    <subcellularLocation>
        <location evidence="1">Cell envelope</location>
    </subcellularLocation>
</comment>
<feature type="signal peptide" evidence="5">
    <location>
        <begin position="1"/>
        <end position="18"/>
    </location>
</feature>
<dbReference type="Pfam" id="PF00578">
    <property type="entry name" value="AhpC-TSA"/>
    <property type="match status" value="1"/>
</dbReference>
<dbReference type="RefSeq" id="WP_162277568.1">
    <property type="nucleotide sequence ID" value="NZ_FOBB01000003.1"/>
</dbReference>
<evidence type="ECO:0000259" key="6">
    <source>
        <dbReference type="PROSITE" id="PS51352"/>
    </source>
</evidence>
<evidence type="ECO:0000256" key="4">
    <source>
        <dbReference type="ARBA" id="ARBA00023284"/>
    </source>
</evidence>
<name>A0A1H7WMT6_9BACT</name>
<feature type="domain" description="Thioredoxin" evidence="6">
    <location>
        <begin position="237"/>
        <end position="375"/>
    </location>
</feature>
<dbReference type="STRING" id="573321.SAMN04488505_103732"/>